<evidence type="ECO:0000256" key="1">
    <source>
        <dbReference type="SAM" id="MobiDB-lite"/>
    </source>
</evidence>
<evidence type="ECO:0000313" key="2">
    <source>
        <dbReference type="EMBL" id="GBG30793.1"/>
    </source>
</evidence>
<dbReference type="InParanoid" id="A0A2R5GQ92"/>
<comment type="caution">
    <text evidence="2">The sequence shown here is derived from an EMBL/GenBank/DDBJ whole genome shotgun (WGS) entry which is preliminary data.</text>
</comment>
<name>A0A2R5GQ92_9STRA</name>
<feature type="compositionally biased region" description="Low complexity" evidence="1">
    <location>
        <begin position="7"/>
        <end position="23"/>
    </location>
</feature>
<organism evidence="2 3">
    <name type="scientific">Hondaea fermentalgiana</name>
    <dbReference type="NCBI Taxonomy" id="2315210"/>
    <lineage>
        <taxon>Eukaryota</taxon>
        <taxon>Sar</taxon>
        <taxon>Stramenopiles</taxon>
        <taxon>Bigyra</taxon>
        <taxon>Labyrinthulomycetes</taxon>
        <taxon>Thraustochytrida</taxon>
        <taxon>Thraustochytriidae</taxon>
        <taxon>Hondaea</taxon>
    </lineage>
</organism>
<dbReference type="AlphaFoldDB" id="A0A2R5GQ92"/>
<feature type="region of interest" description="Disordered" evidence="1">
    <location>
        <begin position="1"/>
        <end position="38"/>
    </location>
</feature>
<dbReference type="EMBL" id="BEYU01000084">
    <property type="protein sequence ID" value="GBG30793.1"/>
    <property type="molecule type" value="Genomic_DNA"/>
</dbReference>
<gene>
    <name evidence="2" type="ORF">FCC1311_070132</name>
</gene>
<protein>
    <submittedName>
        <fullName evidence="2">Uncharacterized protein</fullName>
    </submittedName>
</protein>
<reference evidence="2 3" key="1">
    <citation type="submission" date="2017-12" db="EMBL/GenBank/DDBJ databases">
        <title>Sequencing, de novo assembly and annotation of complete genome of a new Thraustochytrid species, strain FCC1311.</title>
        <authorList>
            <person name="Sedici K."/>
            <person name="Godart F."/>
            <person name="Aiese Cigliano R."/>
            <person name="Sanseverino W."/>
            <person name="Barakat M."/>
            <person name="Ortet P."/>
            <person name="Marechal E."/>
            <person name="Cagnac O."/>
            <person name="Amato A."/>
        </authorList>
    </citation>
    <scope>NUCLEOTIDE SEQUENCE [LARGE SCALE GENOMIC DNA]</scope>
</reference>
<evidence type="ECO:0000313" key="3">
    <source>
        <dbReference type="Proteomes" id="UP000241890"/>
    </source>
</evidence>
<keyword evidence="3" id="KW-1185">Reference proteome</keyword>
<sequence length="440" mass="47518">MEDLDTTRAGSTAAGTSRSSEGAQGRASADETCEDATTPQNDFYETLVSRYQAKATELAALTAHNQLARLQRSSRLQDNESLNLAASSANPAVRTSVGVGNRHPFPVTASAMSTESNAQLVSRNADSSVTLASAPAPSSQSSAQLLSRSALSAEADRSSPHKRWAEALQRSAESELKKLFPGIHQVSAIIKEFLSCACQLTVVTIRKKLDQAERLLKNCSVRKFIASYAKVVYTTQLSLADQRFLEATVRTNLNYIGNATDGGRKGVLVRAFVGVYREDLANNAKAFSTSLSAKGHVHEGFSFGEGPPSTLVHYLVVALLLYAVPLFTPDPSGEAGIEIHPVVAPQDRDFLTWIQTVLKAAVKVPQREPAPQIKYDSYEMGDVAARVAEAIIDESDRRCETIRMNLRNSGCERDTNTGTHALRAIDKTSVYGKIAESIAE</sequence>
<dbReference type="Proteomes" id="UP000241890">
    <property type="component" value="Unassembled WGS sequence"/>
</dbReference>
<accession>A0A2R5GQ92</accession>
<proteinExistence type="predicted"/>